<evidence type="ECO:0000259" key="8">
    <source>
        <dbReference type="Pfam" id="PF00291"/>
    </source>
</evidence>
<dbReference type="PROSITE" id="PS00165">
    <property type="entry name" value="DEHYDRATASE_SER_THR"/>
    <property type="match status" value="1"/>
</dbReference>
<dbReference type="EC" id="4.3.1.17" evidence="2"/>
<accession>A0AAE0ZG94</accession>
<name>A0AAE0ZG94_9GAST</name>
<dbReference type="GO" id="GO:0003941">
    <property type="term" value="F:L-serine ammonia-lyase activity"/>
    <property type="evidence" value="ECO:0007669"/>
    <property type="project" value="UniProtKB-EC"/>
</dbReference>
<dbReference type="SUPFAM" id="SSF53686">
    <property type="entry name" value="Tryptophan synthase beta subunit-like PLP-dependent enzymes"/>
    <property type="match status" value="1"/>
</dbReference>
<keyword evidence="3" id="KW-0663">Pyridoxal phosphate</keyword>
<evidence type="ECO:0000256" key="7">
    <source>
        <dbReference type="ARBA" id="ARBA00049406"/>
    </source>
</evidence>
<evidence type="ECO:0000256" key="3">
    <source>
        <dbReference type="ARBA" id="ARBA00022898"/>
    </source>
</evidence>
<feature type="domain" description="Tryptophan synthase beta chain-like PALP" evidence="8">
    <location>
        <begin position="113"/>
        <end position="391"/>
    </location>
</feature>
<comment type="cofactor">
    <cofactor evidence="1">
        <name>pyridoxal 5'-phosphate</name>
        <dbReference type="ChEBI" id="CHEBI:597326"/>
    </cofactor>
</comment>
<dbReference type="InterPro" id="IPR001926">
    <property type="entry name" value="TrpB-like_PALP"/>
</dbReference>
<dbReference type="PANTHER" id="PTHR48078">
    <property type="entry name" value="THREONINE DEHYDRATASE, MITOCHONDRIAL-RELATED"/>
    <property type="match status" value="1"/>
</dbReference>
<protein>
    <recommendedName>
        <fullName evidence="2">L-serine ammonia-lyase</fullName>
        <ecNumber evidence="2">4.3.1.17</ecNumber>
    </recommendedName>
    <alternativeName>
        <fullName evidence="5">L-serine deaminase</fullName>
    </alternativeName>
    <alternativeName>
        <fullName evidence="6">L-threonine dehydratase</fullName>
    </alternativeName>
</protein>
<dbReference type="PANTHER" id="PTHR48078:SF14">
    <property type="entry name" value="L-SERINE AMMONIA-LYASE"/>
    <property type="match status" value="1"/>
</dbReference>
<dbReference type="Proteomes" id="UP001283361">
    <property type="component" value="Unassembled WGS sequence"/>
</dbReference>
<proteinExistence type="predicted"/>
<dbReference type="InterPro" id="IPR050147">
    <property type="entry name" value="Ser/Thr_Dehydratase"/>
</dbReference>
<sequence>MPRRVMDLGSKVTISVASHLRIAKYRSDSMKIPALPNILEPLTSLINSGLKSSYHQLENLGTRLAATMEQIAMDDSDLVTLEQVKAAHNYLKTRSDMVRTPTLMHVQSLFAEHLPSSASGEGIDLFMKMENMQTTGSFKIRGVLNQMCKILKRYGSDAKLVTMSAGNYGKAFAHCVGKRATKSVCYMPVTAPKDRVATIEEMGVEVRQVKTEELQPCVDRLVAEEGFVYCHSFDDINLIAGHGSSALELLEDVPDPDVVLVCCGGGGLVSGVAATLSLMGRRNCRVYAVEPEGAPSMKKSFKIRQPVKLHSVSTVATGLAPPYAGSLTYKHCHWYVEDVILVTDAEILEALKILYNRGIRAEPSGCAAMAGLLTGKVPDVAGKKVVVYVTGGNVSCSEMKKFVGEEDV</sequence>
<evidence type="ECO:0000313" key="10">
    <source>
        <dbReference type="Proteomes" id="UP001283361"/>
    </source>
</evidence>
<dbReference type="GO" id="GO:0006567">
    <property type="term" value="P:L-threonine catabolic process"/>
    <property type="evidence" value="ECO:0007669"/>
    <property type="project" value="TreeGrafter"/>
</dbReference>
<evidence type="ECO:0000256" key="6">
    <source>
        <dbReference type="ARBA" id="ARBA00042605"/>
    </source>
</evidence>
<dbReference type="InterPro" id="IPR036052">
    <property type="entry name" value="TrpB-like_PALP_sf"/>
</dbReference>
<dbReference type="GO" id="GO:0006565">
    <property type="term" value="P:L-serine catabolic process"/>
    <property type="evidence" value="ECO:0007669"/>
    <property type="project" value="TreeGrafter"/>
</dbReference>
<evidence type="ECO:0000256" key="4">
    <source>
        <dbReference type="ARBA" id="ARBA00023239"/>
    </source>
</evidence>
<dbReference type="Pfam" id="PF00291">
    <property type="entry name" value="PALP"/>
    <property type="match status" value="1"/>
</dbReference>
<dbReference type="GO" id="GO:0004794">
    <property type="term" value="F:threonine deaminase activity"/>
    <property type="evidence" value="ECO:0007669"/>
    <property type="project" value="TreeGrafter"/>
</dbReference>
<dbReference type="AlphaFoldDB" id="A0AAE0ZG94"/>
<evidence type="ECO:0000256" key="1">
    <source>
        <dbReference type="ARBA" id="ARBA00001933"/>
    </source>
</evidence>
<gene>
    <name evidence="9" type="ORF">RRG08_060346</name>
</gene>
<dbReference type="EMBL" id="JAWDGP010003996">
    <property type="protein sequence ID" value="KAK3768908.1"/>
    <property type="molecule type" value="Genomic_DNA"/>
</dbReference>
<dbReference type="GO" id="GO:0030170">
    <property type="term" value="F:pyridoxal phosphate binding"/>
    <property type="evidence" value="ECO:0007669"/>
    <property type="project" value="InterPro"/>
</dbReference>
<evidence type="ECO:0000256" key="5">
    <source>
        <dbReference type="ARBA" id="ARBA00041766"/>
    </source>
</evidence>
<keyword evidence="4" id="KW-0456">Lyase</keyword>
<keyword evidence="10" id="KW-1185">Reference proteome</keyword>
<dbReference type="Gene3D" id="3.40.50.1100">
    <property type="match status" value="2"/>
</dbReference>
<dbReference type="InterPro" id="IPR000634">
    <property type="entry name" value="Ser/Thr_deHydtase_PyrdxlP-BS"/>
</dbReference>
<reference evidence="9" key="1">
    <citation type="journal article" date="2023" name="G3 (Bethesda)">
        <title>A reference genome for the long-term kleptoplast-retaining sea slug Elysia crispata morphotype clarki.</title>
        <authorList>
            <person name="Eastman K.E."/>
            <person name="Pendleton A.L."/>
            <person name="Shaikh M.A."/>
            <person name="Suttiyut T."/>
            <person name="Ogas R."/>
            <person name="Tomko P."/>
            <person name="Gavelis G."/>
            <person name="Widhalm J.R."/>
            <person name="Wisecaver J.H."/>
        </authorList>
    </citation>
    <scope>NUCLEOTIDE SEQUENCE</scope>
    <source>
        <strain evidence="9">ECLA1</strain>
    </source>
</reference>
<evidence type="ECO:0000256" key="2">
    <source>
        <dbReference type="ARBA" id="ARBA00012093"/>
    </source>
</evidence>
<organism evidence="9 10">
    <name type="scientific">Elysia crispata</name>
    <name type="common">lettuce slug</name>
    <dbReference type="NCBI Taxonomy" id="231223"/>
    <lineage>
        <taxon>Eukaryota</taxon>
        <taxon>Metazoa</taxon>
        <taxon>Spiralia</taxon>
        <taxon>Lophotrochozoa</taxon>
        <taxon>Mollusca</taxon>
        <taxon>Gastropoda</taxon>
        <taxon>Heterobranchia</taxon>
        <taxon>Euthyneura</taxon>
        <taxon>Panpulmonata</taxon>
        <taxon>Sacoglossa</taxon>
        <taxon>Placobranchoidea</taxon>
        <taxon>Plakobranchidae</taxon>
        <taxon>Elysia</taxon>
    </lineage>
</organism>
<comment type="catalytic activity">
    <reaction evidence="7">
        <text>L-serine = pyruvate + NH4(+)</text>
        <dbReference type="Rhea" id="RHEA:19169"/>
        <dbReference type="ChEBI" id="CHEBI:15361"/>
        <dbReference type="ChEBI" id="CHEBI:28938"/>
        <dbReference type="ChEBI" id="CHEBI:33384"/>
        <dbReference type="EC" id="4.3.1.17"/>
    </reaction>
</comment>
<evidence type="ECO:0000313" key="9">
    <source>
        <dbReference type="EMBL" id="KAK3768908.1"/>
    </source>
</evidence>
<comment type="caution">
    <text evidence="9">The sequence shown here is derived from an EMBL/GenBank/DDBJ whole genome shotgun (WGS) entry which is preliminary data.</text>
</comment>
<dbReference type="GO" id="GO:0009097">
    <property type="term" value="P:isoleucine biosynthetic process"/>
    <property type="evidence" value="ECO:0007669"/>
    <property type="project" value="TreeGrafter"/>
</dbReference>